<dbReference type="GeneID" id="17269724"/>
<dbReference type="Proteomes" id="UP000013827">
    <property type="component" value="Unassembled WGS sequence"/>
</dbReference>
<reference evidence="3" key="1">
    <citation type="journal article" date="2013" name="Nature">
        <title>Pan genome of the phytoplankton Emiliania underpins its global distribution.</title>
        <authorList>
            <person name="Read B.A."/>
            <person name="Kegel J."/>
            <person name="Klute M.J."/>
            <person name="Kuo A."/>
            <person name="Lefebvre S.C."/>
            <person name="Maumus F."/>
            <person name="Mayer C."/>
            <person name="Miller J."/>
            <person name="Monier A."/>
            <person name="Salamov A."/>
            <person name="Young J."/>
            <person name="Aguilar M."/>
            <person name="Claverie J.M."/>
            <person name="Frickenhaus S."/>
            <person name="Gonzalez K."/>
            <person name="Herman E.K."/>
            <person name="Lin Y.C."/>
            <person name="Napier J."/>
            <person name="Ogata H."/>
            <person name="Sarno A.F."/>
            <person name="Shmutz J."/>
            <person name="Schroeder D."/>
            <person name="de Vargas C."/>
            <person name="Verret F."/>
            <person name="von Dassow P."/>
            <person name="Valentin K."/>
            <person name="Van de Peer Y."/>
            <person name="Wheeler G."/>
            <person name="Dacks J.B."/>
            <person name="Delwiche C.F."/>
            <person name="Dyhrman S.T."/>
            <person name="Glockner G."/>
            <person name="John U."/>
            <person name="Richards T."/>
            <person name="Worden A.Z."/>
            <person name="Zhang X."/>
            <person name="Grigoriev I.V."/>
            <person name="Allen A.E."/>
            <person name="Bidle K."/>
            <person name="Borodovsky M."/>
            <person name="Bowler C."/>
            <person name="Brownlee C."/>
            <person name="Cock J.M."/>
            <person name="Elias M."/>
            <person name="Gladyshev V.N."/>
            <person name="Groth M."/>
            <person name="Guda C."/>
            <person name="Hadaegh A."/>
            <person name="Iglesias-Rodriguez M.D."/>
            <person name="Jenkins J."/>
            <person name="Jones B.M."/>
            <person name="Lawson T."/>
            <person name="Leese F."/>
            <person name="Lindquist E."/>
            <person name="Lobanov A."/>
            <person name="Lomsadze A."/>
            <person name="Malik S.B."/>
            <person name="Marsh M.E."/>
            <person name="Mackinder L."/>
            <person name="Mock T."/>
            <person name="Mueller-Roeber B."/>
            <person name="Pagarete A."/>
            <person name="Parker M."/>
            <person name="Probert I."/>
            <person name="Quesneville H."/>
            <person name="Raines C."/>
            <person name="Rensing S.A."/>
            <person name="Riano-Pachon D.M."/>
            <person name="Richier S."/>
            <person name="Rokitta S."/>
            <person name="Shiraiwa Y."/>
            <person name="Soanes D.M."/>
            <person name="van der Giezen M."/>
            <person name="Wahlund T.M."/>
            <person name="Williams B."/>
            <person name="Wilson W."/>
            <person name="Wolfe G."/>
            <person name="Wurch L.L."/>
        </authorList>
    </citation>
    <scope>NUCLEOTIDE SEQUENCE</scope>
</reference>
<dbReference type="KEGG" id="ehx:EMIHUDRAFT_443922"/>
<keyword evidence="3" id="KW-1185">Reference proteome</keyword>
<dbReference type="EnsemblProtists" id="EOD24179">
    <property type="protein sequence ID" value="EOD24179"/>
    <property type="gene ID" value="EMIHUDRAFT_443922"/>
</dbReference>
<evidence type="ECO:0000313" key="2">
    <source>
        <dbReference type="EnsemblProtists" id="EOD24179"/>
    </source>
</evidence>
<organism evidence="2 3">
    <name type="scientific">Emiliania huxleyi (strain CCMP1516)</name>
    <dbReference type="NCBI Taxonomy" id="280463"/>
    <lineage>
        <taxon>Eukaryota</taxon>
        <taxon>Haptista</taxon>
        <taxon>Haptophyta</taxon>
        <taxon>Prymnesiophyceae</taxon>
        <taxon>Isochrysidales</taxon>
        <taxon>Noelaerhabdaceae</taxon>
        <taxon>Emiliania</taxon>
    </lineage>
</organism>
<dbReference type="PaxDb" id="2903-EOD24179"/>
<proteinExistence type="predicted"/>
<sequence>MDGVERRAVGGCDDCVTARLAAAAVLDALHRRRGRRGGGHRDPAAGGWLHLARPDRPAALRHPRVWSVVLRGGAEGGWQGRARNGDGRIPRGVTGVPSGAGLPGAALSSGAGISFLPWISPGAGESVRHVRAPLPPGTKHLREPWAGTGTSSGVSFARELLGRVPISMDD</sequence>
<reference evidence="2" key="2">
    <citation type="submission" date="2024-10" db="UniProtKB">
        <authorList>
            <consortium name="EnsemblProtists"/>
        </authorList>
    </citation>
    <scope>IDENTIFICATION</scope>
</reference>
<evidence type="ECO:0000256" key="1">
    <source>
        <dbReference type="SAM" id="MobiDB-lite"/>
    </source>
</evidence>
<protein>
    <submittedName>
        <fullName evidence="2">Uncharacterized protein</fullName>
    </submittedName>
</protein>
<evidence type="ECO:0000313" key="3">
    <source>
        <dbReference type="Proteomes" id="UP000013827"/>
    </source>
</evidence>
<dbReference type="AlphaFoldDB" id="A0A0D3JKZ4"/>
<feature type="region of interest" description="Disordered" evidence="1">
    <location>
        <begin position="130"/>
        <end position="150"/>
    </location>
</feature>
<accession>A0A0D3JKZ4</accession>
<dbReference type="RefSeq" id="XP_005776608.1">
    <property type="nucleotide sequence ID" value="XM_005776551.1"/>
</dbReference>
<name>A0A0D3JKZ4_EMIH1</name>
<dbReference type="HOGENOM" id="CLU_1573551_0_0_1"/>